<feature type="non-terminal residue" evidence="1">
    <location>
        <position position="1"/>
    </location>
</feature>
<dbReference type="AlphaFoldDB" id="X1KBL1"/>
<protein>
    <submittedName>
        <fullName evidence="1">Uncharacterized protein</fullName>
    </submittedName>
</protein>
<dbReference type="Gene3D" id="2.20.180.10">
    <property type="entry name" value="putative fmn-dependent nitroreductase like domains"/>
    <property type="match status" value="1"/>
</dbReference>
<gene>
    <name evidence="1" type="ORF">S06H3_11839</name>
</gene>
<name>X1KBL1_9ZZZZ</name>
<evidence type="ECO:0000313" key="1">
    <source>
        <dbReference type="EMBL" id="GAI03983.1"/>
    </source>
</evidence>
<proteinExistence type="predicted"/>
<dbReference type="InterPro" id="IPR023312">
    <property type="entry name" value="Put_nitroreductase_C_bac"/>
</dbReference>
<dbReference type="EMBL" id="BARV01005821">
    <property type="protein sequence ID" value="GAI03983.1"/>
    <property type="molecule type" value="Genomic_DNA"/>
</dbReference>
<organism evidence="1">
    <name type="scientific">marine sediment metagenome</name>
    <dbReference type="NCBI Taxonomy" id="412755"/>
    <lineage>
        <taxon>unclassified sequences</taxon>
        <taxon>metagenomes</taxon>
        <taxon>ecological metagenomes</taxon>
    </lineage>
</organism>
<comment type="caution">
    <text evidence="1">The sequence shown here is derived from an EMBL/GenBank/DDBJ whole genome shotgun (WGS) entry which is preliminary data.</text>
</comment>
<accession>X1KBL1</accession>
<reference evidence="1" key="1">
    <citation type="journal article" date="2014" name="Front. Microbiol.">
        <title>High frequency of phylogenetically diverse reductive dehalogenase-homologous genes in deep subseafloor sedimentary metagenomes.</title>
        <authorList>
            <person name="Kawai M."/>
            <person name="Futagami T."/>
            <person name="Toyoda A."/>
            <person name="Takaki Y."/>
            <person name="Nishi S."/>
            <person name="Hori S."/>
            <person name="Arai W."/>
            <person name="Tsubouchi T."/>
            <person name="Morono Y."/>
            <person name="Uchiyama I."/>
            <person name="Ito T."/>
            <person name="Fujiyama A."/>
            <person name="Inagaki F."/>
            <person name="Takami H."/>
        </authorList>
    </citation>
    <scope>NUCLEOTIDE SEQUENCE</scope>
    <source>
        <strain evidence="1">Expedition CK06-06</strain>
    </source>
</reference>
<sequence>DKNSSIKYYKDSSGTLHVPKRKLKDIIHFNYFKNSN</sequence>